<sequence>MKEAPFAENQEKVAFSFTVEGKLLHSVMDVILMCVKQVLQQEFHEGHLHIGAAGHSVHGCWGLNSEQHFQPFALSAAALYHQQVPHPPRPYDDKRGWMGGWVGGWMDGWMDGWVDGWMDGWVDGSMEATDE</sequence>
<evidence type="ECO:0000313" key="2">
    <source>
        <dbReference type="Proteomes" id="UP001311232"/>
    </source>
</evidence>
<protein>
    <submittedName>
        <fullName evidence="1">Uncharacterized protein</fullName>
    </submittedName>
</protein>
<dbReference type="Proteomes" id="UP001311232">
    <property type="component" value="Unassembled WGS sequence"/>
</dbReference>
<comment type="caution">
    <text evidence="1">The sequence shown here is derived from an EMBL/GenBank/DDBJ whole genome shotgun (WGS) entry which is preliminary data.</text>
</comment>
<reference evidence="1 2" key="1">
    <citation type="submission" date="2021-06" db="EMBL/GenBank/DDBJ databases">
        <authorList>
            <person name="Palmer J.M."/>
        </authorList>
    </citation>
    <scope>NUCLEOTIDE SEQUENCE [LARGE SCALE GENOMIC DNA]</scope>
    <source>
        <strain evidence="1 2">MEX-2019</strain>
        <tissue evidence="1">Muscle</tissue>
    </source>
</reference>
<organism evidence="1 2">
    <name type="scientific">Crenichthys baileyi</name>
    <name type="common">White River springfish</name>
    <dbReference type="NCBI Taxonomy" id="28760"/>
    <lineage>
        <taxon>Eukaryota</taxon>
        <taxon>Metazoa</taxon>
        <taxon>Chordata</taxon>
        <taxon>Craniata</taxon>
        <taxon>Vertebrata</taxon>
        <taxon>Euteleostomi</taxon>
        <taxon>Actinopterygii</taxon>
        <taxon>Neopterygii</taxon>
        <taxon>Teleostei</taxon>
        <taxon>Neoteleostei</taxon>
        <taxon>Acanthomorphata</taxon>
        <taxon>Ovalentaria</taxon>
        <taxon>Atherinomorphae</taxon>
        <taxon>Cyprinodontiformes</taxon>
        <taxon>Goodeidae</taxon>
        <taxon>Crenichthys</taxon>
    </lineage>
</organism>
<dbReference type="AlphaFoldDB" id="A0AAV9R766"/>
<dbReference type="EMBL" id="JAHHUM010002197">
    <property type="protein sequence ID" value="KAK5605624.1"/>
    <property type="molecule type" value="Genomic_DNA"/>
</dbReference>
<evidence type="ECO:0000313" key="1">
    <source>
        <dbReference type="EMBL" id="KAK5605624.1"/>
    </source>
</evidence>
<accession>A0AAV9R766</accession>
<feature type="non-terminal residue" evidence="1">
    <location>
        <position position="131"/>
    </location>
</feature>
<name>A0AAV9R766_9TELE</name>
<keyword evidence="2" id="KW-1185">Reference proteome</keyword>
<proteinExistence type="predicted"/>
<gene>
    <name evidence="1" type="ORF">CRENBAI_009023</name>
</gene>